<evidence type="ECO:0000313" key="1">
    <source>
        <dbReference type="EMBL" id="KAF5317477.1"/>
    </source>
</evidence>
<protein>
    <recommendedName>
        <fullName evidence="3">Terpenoid synthase</fullName>
    </recommendedName>
</protein>
<name>A0A8H5B6I7_9AGAR</name>
<dbReference type="InterPro" id="IPR008949">
    <property type="entry name" value="Isoprenoid_synthase_dom_sf"/>
</dbReference>
<dbReference type="Gene3D" id="1.10.600.10">
    <property type="entry name" value="Farnesyl Diphosphate Synthase"/>
    <property type="match status" value="1"/>
</dbReference>
<dbReference type="Proteomes" id="UP000559256">
    <property type="component" value="Unassembled WGS sequence"/>
</dbReference>
<dbReference type="AlphaFoldDB" id="A0A8H5B6I7"/>
<dbReference type="EMBL" id="JAACJM010000478">
    <property type="protein sequence ID" value="KAF5317477.1"/>
    <property type="molecule type" value="Genomic_DNA"/>
</dbReference>
<evidence type="ECO:0000313" key="2">
    <source>
        <dbReference type="Proteomes" id="UP000559256"/>
    </source>
</evidence>
<dbReference type="OrthoDB" id="3349471at2759"/>
<evidence type="ECO:0008006" key="3">
    <source>
        <dbReference type="Google" id="ProtNLM"/>
    </source>
</evidence>
<comment type="caution">
    <text evidence="1">The sequence shown here is derived from an EMBL/GenBank/DDBJ whole genome shotgun (WGS) entry which is preliminary data.</text>
</comment>
<accession>A0A8H5B6I7</accession>
<organism evidence="1 2">
    <name type="scientific">Tetrapyrgos nigripes</name>
    <dbReference type="NCBI Taxonomy" id="182062"/>
    <lineage>
        <taxon>Eukaryota</taxon>
        <taxon>Fungi</taxon>
        <taxon>Dikarya</taxon>
        <taxon>Basidiomycota</taxon>
        <taxon>Agaricomycotina</taxon>
        <taxon>Agaricomycetes</taxon>
        <taxon>Agaricomycetidae</taxon>
        <taxon>Agaricales</taxon>
        <taxon>Marasmiineae</taxon>
        <taxon>Marasmiaceae</taxon>
        <taxon>Tetrapyrgos</taxon>
    </lineage>
</organism>
<gene>
    <name evidence="1" type="ORF">D9758_018785</name>
</gene>
<reference evidence="1 2" key="1">
    <citation type="journal article" date="2020" name="ISME J.">
        <title>Uncovering the hidden diversity of litter-decomposition mechanisms in mushroom-forming fungi.</title>
        <authorList>
            <person name="Floudas D."/>
            <person name="Bentzer J."/>
            <person name="Ahren D."/>
            <person name="Johansson T."/>
            <person name="Persson P."/>
            <person name="Tunlid A."/>
        </authorList>
    </citation>
    <scope>NUCLEOTIDE SEQUENCE [LARGE SCALE GENOMIC DNA]</scope>
    <source>
        <strain evidence="1 2">CBS 291.85</strain>
    </source>
</reference>
<sequence>MAPFHSKVIDPTAAHSPYTQGNSSVSAPGSTAAYFIFLRVQTCEPGASNPITQAIQETIAKCSTPGSKAQRAALQRHTNPTGNLYAMMFSRSEQDRLPIAVKFIEFLCILDDVMEALPYEQSIREHDILCQVITGATDEPVSYSGTSECLAGMIKFLTEIKKSVLDLGVKEGSVLLTDFERTLRQRECAPATFSSLEEYLPYRLHNLDWYFACLLLRWSMNLSLLNTAGLSDFESLTGEIAGLNNDYYSWNREKAHYLNSESQSCDRIMNAVPVLVREHSVQEAEAKDMLKEILIKRAENVVQFQKELGSLEWNGKSQEKDTEGMKQYVEALENLTAGYAFWNPYWLRMAEDCGEVDTLEQERFTLHTKPILKTPSIAKANSSTEDLINTLVSRLTGGIRCYSVWDVLILKLRFYVSRISSKCPLQRHQRLYNQRA</sequence>
<dbReference type="SUPFAM" id="SSF48576">
    <property type="entry name" value="Terpenoid synthases"/>
    <property type="match status" value="1"/>
</dbReference>
<keyword evidence="2" id="KW-1185">Reference proteome</keyword>
<dbReference type="Pfam" id="PF19086">
    <property type="entry name" value="Terpene_syn_C_2"/>
    <property type="match status" value="1"/>
</dbReference>
<proteinExistence type="predicted"/>